<sequence>MLSSTSLLHSLHLQEVSADTTEADADDVLLKSMAVTSTQRRPSSKTSRSSAPATACYVWCSTPQHTIIYNPSTRHVQQVPSPHEAVLGTLLNGALHWTVRRGNNISPADGDDHDPRPFGIVAFDLTEETYKEVPLPCDGDKHFSFYGLGVLGGCLSMLHSPHGSDYQVWVMKEYGIKASWSVFTTIPQKMEDSREYMGLMSLLCVLNKGEILMMLHNHNKVVIYSPGHRKFRTIFNGEIGSSQLALYLETLVSPKIYAPSSLPCIQAT</sequence>
<dbReference type="Pfam" id="PF07734">
    <property type="entry name" value="FBA_1"/>
    <property type="match status" value="1"/>
</dbReference>
<evidence type="ECO:0000259" key="1">
    <source>
        <dbReference type="Pfam" id="PF07734"/>
    </source>
</evidence>
<feature type="domain" description="F-box associated beta-propeller type 1" evidence="1">
    <location>
        <begin position="88"/>
        <end position="261"/>
    </location>
</feature>
<proteinExistence type="predicted"/>
<dbReference type="PANTHER" id="PTHR31672">
    <property type="entry name" value="BNACNNG10540D PROTEIN"/>
    <property type="match status" value="1"/>
</dbReference>
<accession>A0AAW1Y1R7</accession>
<protein>
    <recommendedName>
        <fullName evidence="1">F-box associated beta-propeller type 1 domain-containing protein</fullName>
    </recommendedName>
</protein>
<dbReference type="AlphaFoldDB" id="A0AAW1Y1R7"/>
<dbReference type="InterPro" id="IPR006527">
    <property type="entry name" value="F-box-assoc_dom_typ1"/>
</dbReference>
<gene>
    <name evidence="2" type="ORF">M0R45_008290</name>
</gene>
<dbReference type="Proteomes" id="UP001457282">
    <property type="component" value="Unassembled WGS sequence"/>
</dbReference>
<comment type="caution">
    <text evidence="2">The sequence shown here is derived from an EMBL/GenBank/DDBJ whole genome shotgun (WGS) entry which is preliminary data.</text>
</comment>
<name>A0AAW1Y1R7_RUBAR</name>
<reference evidence="2 3" key="1">
    <citation type="journal article" date="2023" name="G3 (Bethesda)">
        <title>A chromosome-length genome assembly and annotation of blackberry (Rubus argutus, cv. 'Hillquist').</title>
        <authorList>
            <person name="Bruna T."/>
            <person name="Aryal R."/>
            <person name="Dudchenko O."/>
            <person name="Sargent D.J."/>
            <person name="Mead D."/>
            <person name="Buti M."/>
            <person name="Cavallini A."/>
            <person name="Hytonen T."/>
            <person name="Andres J."/>
            <person name="Pham M."/>
            <person name="Weisz D."/>
            <person name="Mascagni F."/>
            <person name="Usai G."/>
            <person name="Natali L."/>
            <person name="Bassil N."/>
            <person name="Fernandez G.E."/>
            <person name="Lomsadze A."/>
            <person name="Armour M."/>
            <person name="Olukolu B."/>
            <person name="Poorten T."/>
            <person name="Britton C."/>
            <person name="Davik J."/>
            <person name="Ashrafi H."/>
            <person name="Aiden E.L."/>
            <person name="Borodovsky M."/>
            <person name="Worthington M."/>
        </authorList>
    </citation>
    <scope>NUCLEOTIDE SEQUENCE [LARGE SCALE GENOMIC DNA]</scope>
    <source>
        <strain evidence="2">PI 553951</strain>
    </source>
</reference>
<dbReference type="InterPro" id="IPR050796">
    <property type="entry name" value="SCF_F-box_component"/>
</dbReference>
<keyword evidence="3" id="KW-1185">Reference proteome</keyword>
<dbReference type="NCBIfam" id="TIGR01640">
    <property type="entry name" value="F_box_assoc_1"/>
    <property type="match status" value="1"/>
</dbReference>
<dbReference type="InterPro" id="IPR017451">
    <property type="entry name" value="F-box-assoc_interact_dom"/>
</dbReference>
<evidence type="ECO:0000313" key="2">
    <source>
        <dbReference type="EMBL" id="KAK9942636.1"/>
    </source>
</evidence>
<dbReference type="PANTHER" id="PTHR31672:SF13">
    <property type="entry name" value="F-BOX PROTEIN CPR30-LIKE"/>
    <property type="match status" value="1"/>
</dbReference>
<organism evidence="2 3">
    <name type="scientific">Rubus argutus</name>
    <name type="common">Southern blackberry</name>
    <dbReference type="NCBI Taxonomy" id="59490"/>
    <lineage>
        <taxon>Eukaryota</taxon>
        <taxon>Viridiplantae</taxon>
        <taxon>Streptophyta</taxon>
        <taxon>Embryophyta</taxon>
        <taxon>Tracheophyta</taxon>
        <taxon>Spermatophyta</taxon>
        <taxon>Magnoliopsida</taxon>
        <taxon>eudicotyledons</taxon>
        <taxon>Gunneridae</taxon>
        <taxon>Pentapetalae</taxon>
        <taxon>rosids</taxon>
        <taxon>fabids</taxon>
        <taxon>Rosales</taxon>
        <taxon>Rosaceae</taxon>
        <taxon>Rosoideae</taxon>
        <taxon>Rosoideae incertae sedis</taxon>
        <taxon>Rubus</taxon>
    </lineage>
</organism>
<evidence type="ECO:0000313" key="3">
    <source>
        <dbReference type="Proteomes" id="UP001457282"/>
    </source>
</evidence>
<dbReference type="EMBL" id="JBEDUW010000002">
    <property type="protein sequence ID" value="KAK9942636.1"/>
    <property type="molecule type" value="Genomic_DNA"/>
</dbReference>